<dbReference type="Gene3D" id="2.102.10.10">
    <property type="entry name" value="Rieske [2Fe-2S] iron-sulphur domain"/>
    <property type="match status" value="1"/>
</dbReference>
<name>A0A919MLS0_9ACTN</name>
<keyword evidence="12" id="KW-1185">Reference proteome</keyword>
<feature type="region of interest" description="Disordered" evidence="9">
    <location>
        <begin position="179"/>
        <end position="206"/>
    </location>
</feature>
<evidence type="ECO:0000256" key="9">
    <source>
        <dbReference type="SAM" id="MobiDB-lite"/>
    </source>
</evidence>
<keyword evidence="5" id="KW-0408">Iron</keyword>
<dbReference type="EMBL" id="BOMQ01000004">
    <property type="protein sequence ID" value="GIE46653.1"/>
    <property type="molecule type" value="Genomic_DNA"/>
</dbReference>
<dbReference type="SUPFAM" id="SSF50022">
    <property type="entry name" value="ISP domain"/>
    <property type="match status" value="1"/>
</dbReference>
<sequence>MAAYVQATPRDASARIQGYGKGSEQMTDVQTRPDAEITAAQPACGGAGSSRRVVLAGATALGAGCLLAACGTDTSGAGSNGSSGGDFSNNPAPAGSKGADTGTTGGDSGGDSGGSALALVADIPEGGGIIKGDYVITQPASGTFKAFSKVCTHQGCDVSKVDGGVITCPCHNSTFSIEDGSPTGGPAKKPLPETKVKVDGDNIVAA</sequence>
<evidence type="ECO:0000256" key="5">
    <source>
        <dbReference type="ARBA" id="ARBA00023004"/>
    </source>
</evidence>
<feature type="compositionally biased region" description="Gly residues" evidence="9">
    <location>
        <begin position="103"/>
        <end position="113"/>
    </location>
</feature>
<dbReference type="GO" id="GO:0051537">
    <property type="term" value="F:2 iron, 2 sulfur cluster binding"/>
    <property type="evidence" value="ECO:0007669"/>
    <property type="project" value="UniProtKB-KW"/>
</dbReference>
<evidence type="ECO:0000256" key="6">
    <source>
        <dbReference type="ARBA" id="ARBA00023014"/>
    </source>
</evidence>
<gene>
    <name evidence="11" type="ORF">Ani05nite_01870</name>
</gene>
<feature type="compositionally biased region" description="Low complexity" evidence="9">
    <location>
        <begin position="85"/>
        <end position="102"/>
    </location>
</feature>
<dbReference type="InterPro" id="IPR017941">
    <property type="entry name" value="Rieske_2Fe-2S"/>
</dbReference>
<dbReference type="PROSITE" id="PS51296">
    <property type="entry name" value="RIESKE"/>
    <property type="match status" value="1"/>
</dbReference>
<evidence type="ECO:0000313" key="12">
    <source>
        <dbReference type="Proteomes" id="UP000647172"/>
    </source>
</evidence>
<dbReference type="InterPro" id="IPR036922">
    <property type="entry name" value="Rieske_2Fe-2S_sf"/>
</dbReference>
<evidence type="ECO:0000256" key="8">
    <source>
        <dbReference type="ARBA" id="ARBA00029586"/>
    </source>
</evidence>
<feature type="compositionally biased region" description="Basic and acidic residues" evidence="9">
    <location>
        <begin position="190"/>
        <end position="200"/>
    </location>
</feature>
<keyword evidence="3" id="KW-0001">2Fe-2S</keyword>
<dbReference type="Pfam" id="PF00355">
    <property type="entry name" value="Rieske"/>
    <property type="match status" value="1"/>
</dbReference>
<keyword evidence="6" id="KW-0411">Iron-sulfur</keyword>
<dbReference type="GO" id="GO:0016705">
    <property type="term" value="F:oxidoreductase activity, acting on paired donors, with incorporation or reduction of molecular oxygen"/>
    <property type="evidence" value="ECO:0007669"/>
    <property type="project" value="UniProtKB-ARBA"/>
</dbReference>
<keyword evidence="7" id="KW-1015">Disulfide bond</keyword>
<dbReference type="AlphaFoldDB" id="A0A919MLS0"/>
<dbReference type="Proteomes" id="UP000647172">
    <property type="component" value="Unassembled WGS sequence"/>
</dbReference>
<dbReference type="GO" id="GO:0046872">
    <property type="term" value="F:metal ion binding"/>
    <property type="evidence" value="ECO:0007669"/>
    <property type="project" value="UniProtKB-KW"/>
</dbReference>
<evidence type="ECO:0000259" key="10">
    <source>
        <dbReference type="PROSITE" id="PS51296"/>
    </source>
</evidence>
<evidence type="ECO:0000256" key="1">
    <source>
        <dbReference type="ARBA" id="ARBA00002494"/>
    </source>
</evidence>
<proteinExistence type="predicted"/>
<accession>A0A919MLS0</accession>
<evidence type="ECO:0000256" key="7">
    <source>
        <dbReference type="ARBA" id="ARBA00023157"/>
    </source>
</evidence>
<dbReference type="PANTHER" id="PTHR10134">
    <property type="entry name" value="CYTOCHROME B-C1 COMPLEX SUBUNIT RIESKE, MITOCHONDRIAL"/>
    <property type="match status" value="1"/>
</dbReference>
<organism evidence="11 12">
    <name type="scientific">Actinoplanes nipponensis</name>
    <dbReference type="NCBI Taxonomy" id="135950"/>
    <lineage>
        <taxon>Bacteria</taxon>
        <taxon>Bacillati</taxon>
        <taxon>Actinomycetota</taxon>
        <taxon>Actinomycetes</taxon>
        <taxon>Micromonosporales</taxon>
        <taxon>Micromonosporaceae</taxon>
        <taxon>Actinoplanes</taxon>
    </lineage>
</organism>
<dbReference type="FunFam" id="2.102.10.10:FF:000016">
    <property type="entry name" value="Nitrite reductase/ring-hydroxylating ferredoxin subunit"/>
    <property type="match status" value="1"/>
</dbReference>
<evidence type="ECO:0000256" key="2">
    <source>
        <dbReference type="ARBA" id="ARBA00015816"/>
    </source>
</evidence>
<dbReference type="CDD" id="cd03467">
    <property type="entry name" value="Rieske"/>
    <property type="match status" value="1"/>
</dbReference>
<comment type="caution">
    <text evidence="11">The sequence shown here is derived from an EMBL/GenBank/DDBJ whole genome shotgun (WGS) entry which is preliminary data.</text>
</comment>
<evidence type="ECO:0000256" key="3">
    <source>
        <dbReference type="ARBA" id="ARBA00022714"/>
    </source>
</evidence>
<comment type="function">
    <text evidence="1">Iron-sulfur subunit of the cytochrome bc1 complex, an essential component of the respiratory electron transport chain required for ATP synthesis. The bc1 complex catalyzes the oxidation of menaquinol and the reduction of cytochrome c in the respiratory chain. The bc1 complex operates through a Q-cycle mechanism that couples electron transfer to generation of the proton gradient that drives ATP synthesis.</text>
</comment>
<feature type="region of interest" description="Disordered" evidence="9">
    <location>
        <begin position="78"/>
        <end position="113"/>
    </location>
</feature>
<evidence type="ECO:0000256" key="4">
    <source>
        <dbReference type="ARBA" id="ARBA00022723"/>
    </source>
</evidence>
<reference evidence="11" key="1">
    <citation type="submission" date="2021-01" db="EMBL/GenBank/DDBJ databases">
        <title>Whole genome shotgun sequence of Actinoplanes nipponensis NBRC 14063.</title>
        <authorList>
            <person name="Komaki H."/>
            <person name="Tamura T."/>
        </authorList>
    </citation>
    <scope>NUCLEOTIDE SEQUENCE</scope>
    <source>
        <strain evidence="11">NBRC 14063</strain>
    </source>
</reference>
<protein>
    <recommendedName>
        <fullName evidence="2">Cytochrome bc1 complex Rieske iron-sulfur subunit</fullName>
    </recommendedName>
    <alternativeName>
        <fullName evidence="8">Cytochrome bc1 reductase complex subunit QcrA</fullName>
    </alternativeName>
</protein>
<dbReference type="GO" id="GO:0004497">
    <property type="term" value="F:monooxygenase activity"/>
    <property type="evidence" value="ECO:0007669"/>
    <property type="project" value="UniProtKB-ARBA"/>
</dbReference>
<feature type="domain" description="Rieske" evidence="10">
    <location>
        <begin position="115"/>
        <end position="205"/>
    </location>
</feature>
<keyword evidence="4" id="KW-0479">Metal-binding</keyword>
<evidence type="ECO:0000313" key="11">
    <source>
        <dbReference type="EMBL" id="GIE46653.1"/>
    </source>
</evidence>
<dbReference type="InterPro" id="IPR014349">
    <property type="entry name" value="Rieske_Fe-S_prot"/>
</dbReference>